<reference evidence="13" key="2">
    <citation type="submission" date="2023-02" db="EMBL/GenBank/DDBJ databases">
        <authorList>
            <consortium name="DOE Joint Genome Institute"/>
            <person name="Mondo S.J."/>
            <person name="Chang Y."/>
            <person name="Wang Y."/>
            <person name="Ahrendt S."/>
            <person name="Andreopoulos W."/>
            <person name="Barry K."/>
            <person name="Beard J."/>
            <person name="Benny G.L."/>
            <person name="Blankenship S."/>
            <person name="Bonito G."/>
            <person name="Cuomo C."/>
            <person name="Desiro A."/>
            <person name="Gervers K.A."/>
            <person name="Hundley H."/>
            <person name="Kuo A."/>
            <person name="LaButti K."/>
            <person name="Lang B.F."/>
            <person name="Lipzen A."/>
            <person name="O'Donnell K."/>
            <person name="Pangilinan J."/>
            <person name="Reynolds N."/>
            <person name="Sandor L."/>
            <person name="Smith M.W."/>
            <person name="Tsang A."/>
            <person name="Grigoriev I.V."/>
            <person name="Stajich J.E."/>
            <person name="Spatafora J.W."/>
        </authorList>
    </citation>
    <scope>NUCLEOTIDE SEQUENCE</scope>
    <source>
        <strain evidence="13">RSA 2281</strain>
    </source>
</reference>
<dbReference type="PANTHER" id="PTHR13710">
    <property type="entry name" value="DNA HELICASE RECQ FAMILY MEMBER"/>
    <property type="match status" value="1"/>
</dbReference>
<dbReference type="Proteomes" id="UP001209540">
    <property type="component" value="Unassembled WGS sequence"/>
</dbReference>
<keyword evidence="14" id="KW-1185">Reference proteome</keyword>
<dbReference type="GO" id="GO:0005694">
    <property type="term" value="C:chromosome"/>
    <property type="evidence" value="ECO:0007669"/>
    <property type="project" value="TreeGrafter"/>
</dbReference>
<comment type="caution">
    <text evidence="13">The sequence shown here is derived from an EMBL/GenBank/DDBJ whole genome shotgun (WGS) entry which is preliminary data.</text>
</comment>
<evidence type="ECO:0000256" key="2">
    <source>
        <dbReference type="ARBA" id="ARBA00022741"/>
    </source>
</evidence>
<reference evidence="13" key="1">
    <citation type="journal article" date="2022" name="IScience">
        <title>Evolution of zygomycete secretomes and the origins of terrestrial fungal ecologies.</title>
        <authorList>
            <person name="Chang Y."/>
            <person name="Wang Y."/>
            <person name="Mondo S."/>
            <person name="Ahrendt S."/>
            <person name="Andreopoulos W."/>
            <person name="Barry K."/>
            <person name="Beard J."/>
            <person name="Benny G.L."/>
            <person name="Blankenship S."/>
            <person name="Bonito G."/>
            <person name="Cuomo C."/>
            <person name="Desiro A."/>
            <person name="Gervers K.A."/>
            <person name="Hundley H."/>
            <person name="Kuo A."/>
            <person name="LaButti K."/>
            <person name="Lang B.F."/>
            <person name="Lipzen A."/>
            <person name="O'Donnell K."/>
            <person name="Pangilinan J."/>
            <person name="Reynolds N."/>
            <person name="Sandor L."/>
            <person name="Smith M.E."/>
            <person name="Tsang A."/>
            <person name="Grigoriev I.V."/>
            <person name="Stajich J.E."/>
            <person name="Spatafora J.W."/>
        </authorList>
    </citation>
    <scope>NUCLEOTIDE SEQUENCE</scope>
    <source>
        <strain evidence="13">RSA 2281</strain>
    </source>
</reference>
<dbReference type="InterPro" id="IPR036388">
    <property type="entry name" value="WH-like_DNA-bd_sf"/>
</dbReference>
<evidence type="ECO:0000313" key="13">
    <source>
        <dbReference type="EMBL" id="KAI9271878.1"/>
    </source>
</evidence>
<gene>
    <name evidence="13" type="ORF">BDA99DRAFT_433676</name>
</gene>
<evidence type="ECO:0000256" key="7">
    <source>
        <dbReference type="ARBA" id="ARBA00023235"/>
    </source>
</evidence>
<dbReference type="FunFam" id="3.40.50.300:FF:001456">
    <property type="entry name" value="ATP-dependent DNA helicase"/>
    <property type="match status" value="1"/>
</dbReference>
<keyword evidence="7" id="KW-0413">Isomerase</keyword>
<dbReference type="GO" id="GO:0043138">
    <property type="term" value="F:3'-5' DNA helicase activity"/>
    <property type="evidence" value="ECO:0007669"/>
    <property type="project" value="UniProtKB-EC"/>
</dbReference>
<dbReference type="InterPro" id="IPR011545">
    <property type="entry name" value="DEAD/DEAH_box_helicase_dom"/>
</dbReference>
<feature type="domain" description="Helicase C-terminal" evidence="12">
    <location>
        <begin position="283"/>
        <end position="442"/>
    </location>
</feature>
<dbReference type="GO" id="GO:0003677">
    <property type="term" value="F:DNA binding"/>
    <property type="evidence" value="ECO:0007669"/>
    <property type="project" value="UniProtKB-KW"/>
</dbReference>
<evidence type="ECO:0000256" key="5">
    <source>
        <dbReference type="ARBA" id="ARBA00022840"/>
    </source>
</evidence>
<comment type="similarity">
    <text evidence="1">Belongs to the helicase family. RecQ subfamily.</text>
</comment>
<feature type="domain" description="Helicase ATP-binding" evidence="11">
    <location>
        <begin position="90"/>
        <end position="249"/>
    </location>
</feature>
<dbReference type="GO" id="GO:0005737">
    <property type="term" value="C:cytoplasm"/>
    <property type="evidence" value="ECO:0007669"/>
    <property type="project" value="TreeGrafter"/>
</dbReference>
<evidence type="ECO:0000256" key="10">
    <source>
        <dbReference type="SAM" id="Coils"/>
    </source>
</evidence>
<dbReference type="SMART" id="SM00490">
    <property type="entry name" value="HELICc"/>
    <property type="match status" value="1"/>
</dbReference>
<dbReference type="Pfam" id="PF00271">
    <property type="entry name" value="Helicase_C"/>
    <property type="match status" value="1"/>
</dbReference>
<protein>
    <recommendedName>
        <fullName evidence="9">DNA 3'-5' helicase</fullName>
        <ecNumber evidence="9">5.6.2.4</ecNumber>
    </recommendedName>
</protein>
<keyword evidence="5" id="KW-0067">ATP-binding</keyword>
<evidence type="ECO:0000256" key="3">
    <source>
        <dbReference type="ARBA" id="ARBA00022801"/>
    </source>
</evidence>
<organism evidence="13 14">
    <name type="scientific">Phascolomyces articulosus</name>
    <dbReference type="NCBI Taxonomy" id="60185"/>
    <lineage>
        <taxon>Eukaryota</taxon>
        <taxon>Fungi</taxon>
        <taxon>Fungi incertae sedis</taxon>
        <taxon>Mucoromycota</taxon>
        <taxon>Mucoromycotina</taxon>
        <taxon>Mucoromycetes</taxon>
        <taxon>Mucorales</taxon>
        <taxon>Lichtheimiaceae</taxon>
        <taxon>Phascolomyces</taxon>
    </lineage>
</organism>
<sequence length="556" mass="63964">MTDRRLVDINARLAKIEEKMDELEAERISLLEQRQSIEEEISIIDKMQLVSDNNIDYDHQQFPWSQQLCALAHRHWGITSFRTSQLPILNAALDKKRDIFVVLPTGGGKSLCYQLPALLEGQGDDNKFTLVISPLVSLSHDQVYHLQQANIPAATLTSGTSKEHTNLVMDFLDGKKVMAPKHRFKLIYVTPERIGQSNRFMSKLNAAYDQGRLSRFTVFADIPIMALTATCPWVVMKDVMSILQIRHPQMPKGTLVYTGPLHRPNLVYQVVPRPDSMEETIQHMSQYILRHYRGQSGIIYCLSKKDTEHVAQELFKISKGKIRYEIYHADLTLESKEEVHRLWRGKKVHVIVATIAFGMGINHLDTRFVIHHYMSKSLENYYQESGRAGRDGQRADCILYYRGQDVYKMMEYAQDLTTCRKIMFEKYFSVDSSIPTFTSGIVNQISPDIPCGTCDNCTRQEPIQSVDISKETLALAHLCKAVYDNNENVTLKVLLTLWQGRQLKKYSLEYMKKNDKVEVPVKKTFSAPDLERILCHLLINRVLLEKIHYTPYSTIS</sequence>
<keyword evidence="10" id="KW-0175">Coiled coil</keyword>
<dbReference type="InterPro" id="IPR032284">
    <property type="entry name" value="RecQ_Zn-bd"/>
</dbReference>
<dbReference type="GO" id="GO:0009378">
    <property type="term" value="F:four-way junction helicase activity"/>
    <property type="evidence" value="ECO:0007669"/>
    <property type="project" value="TreeGrafter"/>
</dbReference>
<dbReference type="InterPro" id="IPR014001">
    <property type="entry name" value="Helicase_ATP-bd"/>
</dbReference>
<feature type="coiled-coil region" evidence="10">
    <location>
        <begin position="6"/>
        <end position="40"/>
    </location>
</feature>
<dbReference type="InterPro" id="IPR001650">
    <property type="entry name" value="Helicase_C-like"/>
</dbReference>
<evidence type="ECO:0000256" key="4">
    <source>
        <dbReference type="ARBA" id="ARBA00022806"/>
    </source>
</evidence>
<keyword evidence="2" id="KW-0547">Nucleotide-binding</keyword>
<dbReference type="GO" id="GO:0000724">
    <property type="term" value="P:double-strand break repair via homologous recombination"/>
    <property type="evidence" value="ECO:0007669"/>
    <property type="project" value="TreeGrafter"/>
</dbReference>
<dbReference type="EMBL" id="JAIXMP010000006">
    <property type="protein sequence ID" value="KAI9271878.1"/>
    <property type="molecule type" value="Genomic_DNA"/>
</dbReference>
<dbReference type="GO" id="GO:0005524">
    <property type="term" value="F:ATP binding"/>
    <property type="evidence" value="ECO:0007669"/>
    <property type="project" value="UniProtKB-KW"/>
</dbReference>
<proteinExistence type="inferred from homology"/>
<accession>A0AAD5KIL3</accession>
<dbReference type="GO" id="GO:0016787">
    <property type="term" value="F:hydrolase activity"/>
    <property type="evidence" value="ECO:0007669"/>
    <property type="project" value="UniProtKB-KW"/>
</dbReference>
<dbReference type="Pfam" id="PF00270">
    <property type="entry name" value="DEAD"/>
    <property type="match status" value="1"/>
</dbReference>
<evidence type="ECO:0000259" key="11">
    <source>
        <dbReference type="PROSITE" id="PS51192"/>
    </source>
</evidence>
<keyword evidence="4" id="KW-0347">Helicase</keyword>
<dbReference type="Gene3D" id="1.10.10.10">
    <property type="entry name" value="Winged helix-like DNA-binding domain superfamily/Winged helix DNA-binding domain"/>
    <property type="match status" value="1"/>
</dbReference>
<dbReference type="AlphaFoldDB" id="A0AAD5KIL3"/>
<dbReference type="InterPro" id="IPR027417">
    <property type="entry name" value="P-loop_NTPase"/>
</dbReference>
<dbReference type="PANTHER" id="PTHR13710:SF105">
    <property type="entry name" value="ATP-DEPENDENT DNA HELICASE Q1"/>
    <property type="match status" value="1"/>
</dbReference>
<dbReference type="SUPFAM" id="SSF52540">
    <property type="entry name" value="P-loop containing nucleoside triphosphate hydrolases"/>
    <property type="match status" value="2"/>
</dbReference>
<dbReference type="PROSITE" id="PS51192">
    <property type="entry name" value="HELICASE_ATP_BIND_1"/>
    <property type="match status" value="1"/>
</dbReference>
<evidence type="ECO:0000256" key="9">
    <source>
        <dbReference type="ARBA" id="ARBA00034808"/>
    </source>
</evidence>
<evidence type="ECO:0000256" key="6">
    <source>
        <dbReference type="ARBA" id="ARBA00023125"/>
    </source>
</evidence>
<evidence type="ECO:0000313" key="14">
    <source>
        <dbReference type="Proteomes" id="UP001209540"/>
    </source>
</evidence>
<dbReference type="SMART" id="SM00487">
    <property type="entry name" value="DEXDc"/>
    <property type="match status" value="1"/>
</dbReference>
<evidence type="ECO:0000256" key="1">
    <source>
        <dbReference type="ARBA" id="ARBA00005446"/>
    </source>
</evidence>
<dbReference type="Pfam" id="PF16124">
    <property type="entry name" value="RecQ_Zn_bind"/>
    <property type="match status" value="1"/>
</dbReference>
<keyword evidence="3 13" id="KW-0378">Hydrolase</keyword>
<name>A0AAD5KIL3_9FUNG</name>
<evidence type="ECO:0000256" key="8">
    <source>
        <dbReference type="ARBA" id="ARBA00034617"/>
    </source>
</evidence>
<evidence type="ECO:0000259" key="12">
    <source>
        <dbReference type="PROSITE" id="PS51194"/>
    </source>
</evidence>
<dbReference type="EC" id="5.6.2.4" evidence="9"/>
<comment type="catalytic activity">
    <reaction evidence="8">
        <text>Couples ATP hydrolysis with the unwinding of duplex DNA by translocating in the 3'-5' direction.</text>
        <dbReference type="EC" id="5.6.2.4"/>
    </reaction>
</comment>
<dbReference type="Gene3D" id="3.40.50.300">
    <property type="entry name" value="P-loop containing nucleotide triphosphate hydrolases"/>
    <property type="match status" value="2"/>
</dbReference>
<dbReference type="PROSITE" id="PS51194">
    <property type="entry name" value="HELICASE_CTER"/>
    <property type="match status" value="1"/>
</dbReference>
<keyword evidence="6" id="KW-0238">DNA-binding</keyword>